<name>A0A1G2UTB0_9BACT</name>
<protein>
    <submittedName>
        <fullName evidence="1">Uncharacterized protein</fullName>
    </submittedName>
</protein>
<dbReference type="AlphaFoldDB" id="A0A1G2UTB0"/>
<sequence length="233" mass="26582">MAKGDKQTFVGQFFEEVGHRILGGNLSRNEDGDICLWRTKTSVEAKSSGAHSSYGFRLSVDQIEHYQKISCFPFDRVWYLLFAYRNRKIKGKSGKYATELSEHINPISINRYLAESALWCVLLDISIISRWKDSRSHSTKSVMGHPGERTVDLKCHEVYHFANGGLSSGLKELGLDPDGFGVLTGRITTVVEPDLLSYYKIKFPIIVVLPRQEISSVKRMFQRRGFRLRKMAN</sequence>
<gene>
    <name evidence="1" type="ORF">A3G99_02035</name>
</gene>
<evidence type="ECO:0000313" key="2">
    <source>
        <dbReference type="Proteomes" id="UP000176558"/>
    </source>
</evidence>
<proteinExistence type="predicted"/>
<organism evidence="1 2">
    <name type="scientific">Candidatus Zambryskibacteria bacterium RIFCSPLOWO2_12_FULL_39_23</name>
    <dbReference type="NCBI Taxonomy" id="1802776"/>
    <lineage>
        <taxon>Bacteria</taxon>
        <taxon>Candidatus Zambryskiibacteriota</taxon>
    </lineage>
</organism>
<dbReference type="EMBL" id="MHWT01000014">
    <property type="protein sequence ID" value="OHB12578.1"/>
    <property type="molecule type" value="Genomic_DNA"/>
</dbReference>
<accession>A0A1G2UTB0</accession>
<comment type="caution">
    <text evidence="1">The sequence shown here is derived from an EMBL/GenBank/DDBJ whole genome shotgun (WGS) entry which is preliminary data.</text>
</comment>
<dbReference type="Proteomes" id="UP000176558">
    <property type="component" value="Unassembled WGS sequence"/>
</dbReference>
<reference evidence="1 2" key="1">
    <citation type="journal article" date="2016" name="Nat. Commun.">
        <title>Thousands of microbial genomes shed light on interconnected biogeochemical processes in an aquifer system.</title>
        <authorList>
            <person name="Anantharaman K."/>
            <person name="Brown C.T."/>
            <person name="Hug L.A."/>
            <person name="Sharon I."/>
            <person name="Castelle C.J."/>
            <person name="Probst A.J."/>
            <person name="Thomas B.C."/>
            <person name="Singh A."/>
            <person name="Wilkins M.J."/>
            <person name="Karaoz U."/>
            <person name="Brodie E.L."/>
            <person name="Williams K.H."/>
            <person name="Hubbard S.S."/>
            <person name="Banfield J.F."/>
        </authorList>
    </citation>
    <scope>NUCLEOTIDE SEQUENCE [LARGE SCALE GENOMIC DNA]</scope>
</reference>
<evidence type="ECO:0000313" key="1">
    <source>
        <dbReference type="EMBL" id="OHB12578.1"/>
    </source>
</evidence>